<name>A0ABN8P3A3_9CNID</name>
<comment type="caution">
    <text evidence="1">The sequence shown here is derived from an EMBL/GenBank/DDBJ whole genome shotgun (WGS) entry which is preliminary data.</text>
</comment>
<reference evidence="1 2" key="1">
    <citation type="submission" date="2022-05" db="EMBL/GenBank/DDBJ databases">
        <authorList>
            <consortium name="Genoscope - CEA"/>
            <person name="William W."/>
        </authorList>
    </citation>
    <scope>NUCLEOTIDE SEQUENCE [LARGE SCALE GENOMIC DNA]</scope>
</reference>
<proteinExistence type="predicted"/>
<sequence length="154" mass="16945">MAASICLHQYNQQMTAAHHRIRLLLLNGGAKALTLQRCAGLGISVSHLSAIRMQTKAAAPNVSKATCWKEDIVSKTLQLNFVKEVVTKKKTAQINMSQNEVSSYECFADSVHASSCKLLENAGKEGLYQKFSCKRRVINISHCIGHTVQEPCQS</sequence>
<dbReference type="Proteomes" id="UP001159405">
    <property type="component" value="Unassembled WGS sequence"/>
</dbReference>
<protein>
    <submittedName>
        <fullName evidence="1">Uncharacterized protein</fullName>
    </submittedName>
</protein>
<keyword evidence="2" id="KW-1185">Reference proteome</keyword>
<dbReference type="EMBL" id="CALNXK010000050">
    <property type="protein sequence ID" value="CAH3132037.1"/>
    <property type="molecule type" value="Genomic_DNA"/>
</dbReference>
<accession>A0ABN8P3A3</accession>
<evidence type="ECO:0000313" key="2">
    <source>
        <dbReference type="Proteomes" id="UP001159405"/>
    </source>
</evidence>
<gene>
    <name evidence="1" type="ORF">PLOB_00036391</name>
</gene>
<evidence type="ECO:0000313" key="1">
    <source>
        <dbReference type="EMBL" id="CAH3132037.1"/>
    </source>
</evidence>
<organism evidence="1 2">
    <name type="scientific">Porites lobata</name>
    <dbReference type="NCBI Taxonomy" id="104759"/>
    <lineage>
        <taxon>Eukaryota</taxon>
        <taxon>Metazoa</taxon>
        <taxon>Cnidaria</taxon>
        <taxon>Anthozoa</taxon>
        <taxon>Hexacorallia</taxon>
        <taxon>Scleractinia</taxon>
        <taxon>Fungiina</taxon>
        <taxon>Poritidae</taxon>
        <taxon>Porites</taxon>
    </lineage>
</organism>